<feature type="compositionally biased region" description="Polar residues" evidence="1">
    <location>
        <begin position="118"/>
        <end position="134"/>
    </location>
</feature>
<feature type="region of interest" description="Disordered" evidence="1">
    <location>
        <begin position="1488"/>
        <end position="1519"/>
    </location>
</feature>
<feature type="compositionally biased region" description="Polar residues" evidence="1">
    <location>
        <begin position="1738"/>
        <end position="1749"/>
    </location>
</feature>
<feature type="compositionally biased region" description="Pro residues" evidence="1">
    <location>
        <begin position="1331"/>
        <end position="1340"/>
    </location>
</feature>
<organism evidence="2 3">
    <name type="scientific">Ganoderma sinense ZZ0214-1</name>
    <dbReference type="NCBI Taxonomy" id="1077348"/>
    <lineage>
        <taxon>Eukaryota</taxon>
        <taxon>Fungi</taxon>
        <taxon>Dikarya</taxon>
        <taxon>Basidiomycota</taxon>
        <taxon>Agaricomycotina</taxon>
        <taxon>Agaricomycetes</taxon>
        <taxon>Polyporales</taxon>
        <taxon>Polyporaceae</taxon>
        <taxon>Ganoderma</taxon>
    </lineage>
</organism>
<feature type="compositionally biased region" description="Polar residues" evidence="1">
    <location>
        <begin position="558"/>
        <end position="572"/>
    </location>
</feature>
<feature type="compositionally biased region" description="Acidic residues" evidence="1">
    <location>
        <begin position="1750"/>
        <end position="1762"/>
    </location>
</feature>
<feature type="region of interest" description="Disordered" evidence="1">
    <location>
        <begin position="1323"/>
        <end position="1380"/>
    </location>
</feature>
<feature type="region of interest" description="Disordered" evidence="1">
    <location>
        <begin position="1997"/>
        <end position="2092"/>
    </location>
</feature>
<feature type="region of interest" description="Disordered" evidence="1">
    <location>
        <begin position="274"/>
        <end position="340"/>
    </location>
</feature>
<feature type="compositionally biased region" description="Polar residues" evidence="1">
    <location>
        <begin position="1006"/>
        <end position="1017"/>
    </location>
</feature>
<feature type="region of interest" description="Disordered" evidence="1">
    <location>
        <begin position="885"/>
        <end position="907"/>
    </location>
</feature>
<feature type="region of interest" description="Disordered" evidence="1">
    <location>
        <begin position="12"/>
        <end position="140"/>
    </location>
</feature>
<feature type="compositionally biased region" description="Low complexity" evidence="1">
    <location>
        <begin position="548"/>
        <end position="557"/>
    </location>
</feature>
<evidence type="ECO:0000313" key="3">
    <source>
        <dbReference type="Proteomes" id="UP000230002"/>
    </source>
</evidence>
<gene>
    <name evidence="2" type="ORF">GSI_08409</name>
</gene>
<feature type="compositionally biased region" description="Basic and acidic residues" evidence="1">
    <location>
        <begin position="498"/>
        <end position="510"/>
    </location>
</feature>
<dbReference type="PANTHER" id="PTHR48148:SF2">
    <property type="entry name" value="PA14 DOMAIN-CONTAINING PROTEIN"/>
    <property type="match status" value="1"/>
</dbReference>
<accession>A0A2G8S6W1</accession>
<comment type="caution">
    <text evidence="2">The sequence shown here is derived from an EMBL/GenBank/DDBJ whole genome shotgun (WGS) entry which is preliminary data.</text>
</comment>
<reference evidence="2 3" key="1">
    <citation type="journal article" date="2015" name="Sci. Rep.">
        <title>Chromosome-level genome map provides insights into diverse defense mechanisms in the medicinal fungus Ganoderma sinense.</title>
        <authorList>
            <person name="Zhu Y."/>
            <person name="Xu J."/>
            <person name="Sun C."/>
            <person name="Zhou S."/>
            <person name="Xu H."/>
            <person name="Nelson D.R."/>
            <person name="Qian J."/>
            <person name="Song J."/>
            <person name="Luo H."/>
            <person name="Xiang L."/>
            <person name="Li Y."/>
            <person name="Xu Z."/>
            <person name="Ji A."/>
            <person name="Wang L."/>
            <person name="Lu S."/>
            <person name="Hayward A."/>
            <person name="Sun W."/>
            <person name="Li X."/>
            <person name="Schwartz D.C."/>
            <person name="Wang Y."/>
            <person name="Chen S."/>
        </authorList>
    </citation>
    <scope>NUCLEOTIDE SEQUENCE [LARGE SCALE GENOMIC DNA]</scope>
    <source>
        <strain evidence="2 3">ZZ0214-1</strain>
    </source>
</reference>
<dbReference type="Proteomes" id="UP000230002">
    <property type="component" value="Unassembled WGS sequence"/>
</dbReference>
<dbReference type="EMBL" id="AYKW01000022">
    <property type="protein sequence ID" value="PIL29467.1"/>
    <property type="molecule type" value="Genomic_DNA"/>
</dbReference>
<keyword evidence="3" id="KW-1185">Reference proteome</keyword>
<feature type="compositionally biased region" description="Basic and acidic residues" evidence="1">
    <location>
        <begin position="322"/>
        <end position="332"/>
    </location>
</feature>
<evidence type="ECO:0000313" key="2">
    <source>
        <dbReference type="EMBL" id="PIL29467.1"/>
    </source>
</evidence>
<feature type="region of interest" description="Disordered" evidence="1">
    <location>
        <begin position="1723"/>
        <end position="1796"/>
    </location>
</feature>
<feature type="compositionally biased region" description="Low complexity" evidence="1">
    <location>
        <begin position="2034"/>
        <end position="2043"/>
    </location>
</feature>
<proteinExistence type="predicted"/>
<protein>
    <submittedName>
        <fullName evidence="2">Uncharacterized protein</fullName>
    </submittedName>
</protein>
<feature type="compositionally biased region" description="Low complexity" evidence="1">
    <location>
        <begin position="1488"/>
        <end position="1510"/>
    </location>
</feature>
<sequence>MFNLGLKGWFSSPVRSRVEAPAPNASATPRPPSPQTSAQSDGMSISAPSTLQHAHEPGMGPFISSHPPELSTDGAVTDRRDTAARATPRSPSPQLSARLDAMSISSSQQHALEPATRPSVSSQPPELSTNNAGSDRTAAAATVVAATVRSSSQALNDAFSYLSVSSPSTGPQSYEPAAPPPVPSTPQQRPEDPSATTDHDGSERARSPVDCTVIRRPGRFVGFHFAPARKERKSKVKIRLVGEKVTETETKTKTSMAQLQRTIEEKKKEIEKLKNRTRVRRLKSALKSRRDRNGECDVPDGSSRKPKPKKGVRFSNDDDDDSHPRIPTDWHSEVPSVPRYFPPPGTPYPSTMNLPDETVNDVGMVPTRPNTPPPMETHGLGLTGISVIRPLTAENIRIPVYDYDDNVGAEASDTAAITPVDERPATAEELEEAGVYLKRTFPELLSAAGYSASPTSLTPEASTPGLYAESHRSISPVESPLPKTPVNPPDTEAAIRIPKPEGYEEIFGRSDDEDSDDLGPSPQHKSEKPATRENAPVVPSQRLPTPLPAQAPALTETMVSDVSPQSPLNPSRSVPAVAPQREMSWTTLPVTSLPIAPQPFQVQPPFTQPSVTWGQTTGYQAPPPSWSQTAFSAPSSTSTWMAPPAPTLPSFPPQSSAAFYQPITAPPLPSFVPHYPPPQPEVDMGMDIDPFLDLAPSRPRLSRHRGGRNYRQSASQLHRVAAAVPGLNLRKGVARRLLQHLFVIRQPSTVVNAFQGDRALRKALAVQRRNRHALRHARRSVRPALRRLGRAARQARSAPQSAPQLVQRTMSIEMAIQDYSQTSYHYTDVDVDMDGGDLPAMPAVVELDEVMTPEPAVPPPAPLVRSASDGAMPVDVSVPTIVVTPGTPLPEAQPREPDLRPAPAPSASSFLSASFVPRPVVTLASEKPKSRVASPLRQESSLAEFEVPLVEAAVPAATSRRGPEPAVVAKPTPAVVVEPTPAVVVEPTPAVVPEAVVETQPPVTEAQTPVSETQPSIEDTGYETDDETEWEPVPVPPLSSLAPATSTGAEPAPVKENTPAPESAPVEEDSSAEAPPPVDVPAPHIATEGPQIVFHSYANSADDDDTVSLGYSEEDDEPYQEDGTGEEQDDENYQDDRTGHEEDEEAYEDDGTGEEGEYEENEEDSTEEQEGEGEEETTEYDESRPDYRVVKLPTSSAPAPASAPASSPAAGPPPVKGTASPSTPIPAPNPVAPSPVPVVSAGLPKGPYIGTVGEGFDWLTQYNKSTNSLFHAANVPSGNPLSGEAAMQARKEARLRHYANTVQEKKQSGNLIRSIAAAERERLAAEQSNAVPPPVLPETTPPRMSGERPIVVDKDGPESQSRDQDRRIPEQPSKDFLMSADERAETVVPRLNKGKGKATDWDAHLEYPAFEFDASSEEEESLLTLGLTRAEIQLNLRAFTKADVKGKARPSYQCYCRDLENGPSSGHTMACQNANGVSTTPLFIPKPSSGSAFGSSVSPSPTPALSAPSTHQDSQSSVLDASPIPERFSSTLETDVNAIFANQAELKSMPPSIGFPTAPPPVVHEQPSQGYEFVEEDAGQQITGVATAYDDLFAISVEAPTVEQSLPRAEGPSVFTPDYTFHTFPTSSLPPATVDPSALHLYTEAQWESGTIAAGSPLPHDDAAMDQGVHISPAETPSAIDLDSAPDPNHPLYEQHWNSWSSIPDQKDAFDIGVVLQDTAHAPSVTGSVDEHVPVSLPQVQEGDNVTSSAEEEREEEREIETETISYPLPASSNDEQPDHVPEVPTPVDVPQEEQPQLEPDVPVLVAGSPRANPMTEPSLQDVTLVDSQPPSGPSLPSAGVPQPLINLTPARVPTPPPSVHQEEIIPPVAEEPTEEPAHVGGTFSSVSEQAVEAASAASDVPAPPSTPLVRRRSGGPHDRIACPYERRTYFGRNPSSAQWNAFLQASPPKVNRVLSYNASKPPSPSLLTSPTTRPAVHPCGSNKLCTRSTSIDTTAIVEPIHPRFPSRGRTRRRPTIPAPANPSRSERDVMGEATQMATAAATTKKHKSKRDRKGKEETHVSPSSTPTASQPPCLPPSDSPSPSPSQAPSVPMWAKPPCCPDFSWTGQKPCIHALRASGHLVGTRWESESSDSELEEHIQKDVPSPEQGWSAGYFAKLSLAAGAFFLLERVVF</sequence>
<feature type="compositionally biased region" description="Low complexity" evidence="1">
    <location>
        <begin position="2062"/>
        <end position="2072"/>
    </location>
</feature>
<feature type="compositionally biased region" description="Basic residues" evidence="1">
    <location>
        <begin position="2044"/>
        <end position="2053"/>
    </location>
</feature>
<dbReference type="OrthoDB" id="2766356at2759"/>
<feature type="region of interest" description="Disordered" evidence="1">
    <location>
        <begin position="1958"/>
        <end position="1982"/>
    </location>
</feature>
<feature type="compositionally biased region" description="Low complexity" evidence="1">
    <location>
        <begin position="1195"/>
        <end position="1209"/>
    </location>
</feature>
<feature type="compositionally biased region" description="Basic residues" evidence="1">
    <location>
        <begin position="275"/>
        <end position="290"/>
    </location>
</feature>
<feature type="compositionally biased region" description="Basic and acidic residues" evidence="1">
    <location>
        <begin position="1350"/>
        <end position="1373"/>
    </location>
</feature>
<feature type="region of interest" description="Disordered" evidence="1">
    <location>
        <begin position="162"/>
        <end position="211"/>
    </location>
</feature>
<feature type="region of interest" description="Disordered" evidence="1">
    <location>
        <begin position="996"/>
        <end position="1230"/>
    </location>
</feature>
<feature type="compositionally biased region" description="Acidic residues" evidence="1">
    <location>
        <begin position="1101"/>
        <end position="1133"/>
    </location>
</feature>
<feature type="region of interest" description="Disordered" evidence="1">
    <location>
        <begin position="1893"/>
        <end position="1920"/>
    </location>
</feature>
<feature type="compositionally biased region" description="Polar residues" evidence="1">
    <location>
        <begin position="452"/>
        <end position="461"/>
    </location>
</feature>
<feature type="compositionally biased region" description="Acidic residues" evidence="1">
    <location>
        <begin position="1141"/>
        <end position="1180"/>
    </location>
</feature>
<dbReference type="PANTHER" id="PTHR48148">
    <property type="entry name" value="KERATINOCYTE PROLINE-RICH PROTEIN"/>
    <property type="match status" value="1"/>
</dbReference>
<feature type="compositionally biased region" description="Low complexity" evidence="1">
    <location>
        <begin position="996"/>
        <end position="1005"/>
    </location>
</feature>
<feature type="compositionally biased region" description="Polar residues" evidence="1">
    <location>
        <begin position="35"/>
        <end position="52"/>
    </location>
</feature>
<evidence type="ECO:0000256" key="1">
    <source>
        <dbReference type="SAM" id="MobiDB-lite"/>
    </source>
</evidence>
<name>A0A2G8S6W1_9APHY</name>
<feature type="compositionally biased region" description="Basic residues" evidence="1">
    <location>
        <begin position="2005"/>
        <end position="2015"/>
    </location>
</feature>
<feature type="compositionally biased region" description="Acidic residues" evidence="1">
    <location>
        <begin position="1020"/>
        <end position="1030"/>
    </location>
</feature>
<feature type="compositionally biased region" description="Basic and acidic residues" evidence="1">
    <location>
        <begin position="189"/>
        <end position="207"/>
    </location>
</feature>
<feature type="compositionally biased region" description="Pro residues" evidence="1">
    <location>
        <begin position="2073"/>
        <end position="2086"/>
    </location>
</feature>
<feature type="region of interest" description="Disordered" evidence="1">
    <location>
        <begin position="450"/>
        <end position="576"/>
    </location>
</feature>